<evidence type="ECO:0008006" key="3">
    <source>
        <dbReference type="Google" id="ProtNLM"/>
    </source>
</evidence>
<dbReference type="Proteomes" id="UP000651475">
    <property type="component" value="Unassembled WGS sequence"/>
</dbReference>
<gene>
    <name evidence="1" type="ORF">H8S65_11370</name>
</gene>
<name>A0ABR7DPK1_9BACT</name>
<evidence type="ECO:0000313" key="2">
    <source>
        <dbReference type="Proteomes" id="UP000651475"/>
    </source>
</evidence>
<evidence type="ECO:0000313" key="1">
    <source>
        <dbReference type="EMBL" id="MBC5633359.1"/>
    </source>
</evidence>
<dbReference type="RefSeq" id="WP_186930093.1">
    <property type="nucleotide sequence ID" value="NZ_JACOOJ010000018.1"/>
</dbReference>
<proteinExistence type="predicted"/>
<keyword evidence="2" id="KW-1185">Reference proteome</keyword>
<reference evidence="1 2" key="1">
    <citation type="submission" date="2020-08" db="EMBL/GenBank/DDBJ databases">
        <title>Genome public.</title>
        <authorList>
            <person name="Liu C."/>
            <person name="Sun Q."/>
        </authorList>
    </citation>
    <scope>NUCLEOTIDE SEQUENCE [LARGE SCALE GENOMIC DNA]</scope>
    <source>
        <strain evidence="1 2">NSJ-79</strain>
    </source>
</reference>
<accession>A0ABR7DPK1</accession>
<dbReference type="EMBL" id="JACOOJ010000018">
    <property type="protein sequence ID" value="MBC5633359.1"/>
    <property type="molecule type" value="Genomic_DNA"/>
</dbReference>
<comment type="caution">
    <text evidence="1">The sequence shown here is derived from an EMBL/GenBank/DDBJ whole genome shotgun (WGS) entry which is preliminary data.</text>
</comment>
<protein>
    <recommendedName>
        <fullName evidence="3">DUF4143 domain-containing protein</fullName>
    </recommendedName>
</protein>
<sequence>MYRNIIERLREWKNKEDRKHSNDAKLEIDFLIQYGSEIVPIEAKAEENLRAKSLYTFVSSRPGMHGLRFSMSDYREQDWMTNVPLYAVTTCFK</sequence>
<organism evidence="1 2">
    <name type="scientific">Parabacteroides hominis</name>
    <dbReference type="NCBI Taxonomy" id="2763057"/>
    <lineage>
        <taxon>Bacteria</taxon>
        <taxon>Pseudomonadati</taxon>
        <taxon>Bacteroidota</taxon>
        <taxon>Bacteroidia</taxon>
        <taxon>Bacteroidales</taxon>
        <taxon>Tannerellaceae</taxon>
        <taxon>Parabacteroides</taxon>
    </lineage>
</organism>